<evidence type="ECO:0000256" key="1">
    <source>
        <dbReference type="SAM" id="MobiDB-lite"/>
    </source>
</evidence>
<reference evidence="3 4" key="1">
    <citation type="journal article" date="2018" name="Front. Microbiol.">
        <title>Genome-Wide Analysis of Corynespora cassiicola Leaf Fall Disease Putative Effectors.</title>
        <authorList>
            <person name="Lopez D."/>
            <person name="Ribeiro S."/>
            <person name="Label P."/>
            <person name="Fumanal B."/>
            <person name="Venisse J.S."/>
            <person name="Kohler A."/>
            <person name="de Oliveira R.R."/>
            <person name="Labutti K."/>
            <person name="Lipzen A."/>
            <person name="Lail K."/>
            <person name="Bauer D."/>
            <person name="Ohm R.A."/>
            <person name="Barry K.W."/>
            <person name="Spatafora J."/>
            <person name="Grigoriev I.V."/>
            <person name="Martin F.M."/>
            <person name="Pujade-Renaud V."/>
        </authorList>
    </citation>
    <scope>NUCLEOTIDE SEQUENCE [LARGE SCALE GENOMIC DNA]</scope>
    <source>
        <strain evidence="3 4">Philippines</strain>
    </source>
</reference>
<sequence>MSPPKTPSSTPTRASEQKERKKIYDEAVKQGRIFWLPRECDLPERAVRRAHGKGAVEKGIHNHPVVIISRPSDMDHVVHFHVITSFQGKSLDEMFGKPNDFHTSRRTWYLPISPSPEHPDATSKKAKNRFPTLDLASGATLRWHSYVNVRDVYKIDWELLRPYANPDTPSITDYRFGYQSTVQMLAKTRVLTKYEPGSQLQRNLEVPQSPKSDTASVASVSTQPEKSAPAQWDFHSWKPNLYVLASRPPKAPPPSRAFCAKFLIIIAIIIRLMLRLRWTMEKNTLIGNVCVK</sequence>
<dbReference type="EMBL" id="KZ678133">
    <property type="protein sequence ID" value="PSN68657.1"/>
    <property type="molecule type" value="Genomic_DNA"/>
</dbReference>
<evidence type="ECO:0000256" key="2">
    <source>
        <dbReference type="SAM" id="Phobius"/>
    </source>
</evidence>
<dbReference type="Proteomes" id="UP000240883">
    <property type="component" value="Unassembled WGS sequence"/>
</dbReference>
<keyword evidence="4" id="KW-1185">Reference proteome</keyword>
<feature type="region of interest" description="Disordered" evidence="1">
    <location>
        <begin position="201"/>
        <end position="227"/>
    </location>
</feature>
<feature type="transmembrane region" description="Helical" evidence="2">
    <location>
        <begin position="255"/>
        <end position="274"/>
    </location>
</feature>
<keyword evidence="2" id="KW-1133">Transmembrane helix</keyword>
<name>A0A2T2NTB2_CORCC</name>
<dbReference type="PANTHER" id="PTHR37048">
    <property type="entry name" value="QUESTIONABLE PROTEIN"/>
    <property type="match status" value="1"/>
</dbReference>
<dbReference type="AlphaFoldDB" id="A0A2T2NTB2"/>
<evidence type="ECO:0000313" key="4">
    <source>
        <dbReference type="Proteomes" id="UP000240883"/>
    </source>
</evidence>
<proteinExistence type="predicted"/>
<feature type="region of interest" description="Disordered" evidence="1">
    <location>
        <begin position="1"/>
        <end position="21"/>
    </location>
</feature>
<feature type="compositionally biased region" description="Polar residues" evidence="1">
    <location>
        <begin position="209"/>
        <end position="225"/>
    </location>
</feature>
<dbReference type="STRING" id="1448308.A0A2T2NTB2"/>
<evidence type="ECO:0000313" key="3">
    <source>
        <dbReference type="EMBL" id="PSN68657.1"/>
    </source>
</evidence>
<keyword evidence="2" id="KW-0472">Membrane</keyword>
<organism evidence="3 4">
    <name type="scientific">Corynespora cassiicola Philippines</name>
    <dbReference type="NCBI Taxonomy" id="1448308"/>
    <lineage>
        <taxon>Eukaryota</taxon>
        <taxon>Fungi</taxon>
        <taxon>Dikarya</taxon>
        <taxon>Ascomycota</taxon>
        <taxon>Pezizomycotina</taxon>
        <taxon>Dothideomycetes</taxon>
        <taxon>Pleosporomycetidae</taxon>
        <taxon>Pleosporales</taxon>
        <taxon>Corynesporascaceae</taxon>
        <taxon>Corynespora</taxon>
    </lineage>
</organism>
<gene>
    <name evidence="3" type="ORF">BS50DRAFT_490093</name>
</gene>
<dbReference type="OrthoDB" id="3537171at2759"/>
<dbReference type="PANTHER" id="PTHR37048:SF2">
    <property type="entry name" value="QUESTIONABLE PROTEIN"/>
    <property type="match status" value="1"/>
</dbReference>
<protein>
    <submittedName>
        <fullName evidence="3">Uncharacterized protein</fullName>
    </submittedName>
</protein>
<keyword evidence="2" id="KW-0812">Transmembrane</keyword>
<accession>A0A2T2NTB2</accession>